<evidence type="ECO:0000313" key="2">
    <source>
        <dbReference type="Proteomes" id="UP000005945"/>
    </source>
</evidence>
<protein>
    <submittedName>
        <fullName evidence="1">Uncharacterized protein</fullName>
    </submittedName>
</protein>
<gene>
    <name evidence="1" type="ORF">FAEPRAM212_02394</name>
</gene>
<accession>A8SE08</accession>
<name>A8SE08_9FIRM</name>
<reference evidence="1 2" key="1">
    <citation type="submission" date="2007-09" db="EMBL/GenBank/DDBJ databases">
        <title>Draft genome sequence of Faecalibacterium prausnitzii M21/2.</title>
        <authorList>
            <person name="Sudarsanam P."/>
            <person name="Ley R."/>
            <person name="Guruge J."/>
            <person name="Turnbaugh P.J."/>
            <person name="Mahowald M."/>
            <person name="Liep D."/>
            <person name="Gordon J."/>
        </authorList>
    </citation>
    <scope>NUCLEOTIDE SEQUENCE [LARGE SCALE GENOMIC DNA]</scope>
    <source>
        <strain evidence="1 2">M21/2</strain>
    </source>
</reference>
<dbReference type="AlphaFoldDB" id="A8SE08"/>
<comment type="caution">
    <text evidence="1">The sequence shown here is derived from an EMBL/GenBank/DDBJ whole genome shotgun (WGS) entry which is preliminary data.</text>
</comment>
<dbReference type="Proteomes" id="UP000005945">
    <property type="component" value="Unassembled WGS sequence"/>
</dbReference>
<sequence length="49" mass="5481">MLCTHNGFPLFKLFDVKLFDTIHILLISPLNVKGRGAKKAAAENFPQQP</sequence>
<reference evidence="1 2" key="2">
    <citation type="submission" date="2007-09" db="EMBL/GenBank/DDBJ databases">
        <authorList>
            <person name="Fulton L."/>
            <person name="Clifton S."/>
            <person name="Fulton B."/>
            <person name="Xu J."/>
            <person name="Minx P."/>
            <person name="Pepin K.H."/>
            <person name="Johnson M."/>
            <person name="Thiruvilangam P."/>
            <person name="Bhonagiri V."/>
            <person name="Nash W.E."/>
            <person name="Mardis E.R."/>
            <person name="Wilson R.K."/>
        </authorList>
    </citation>
    <scope>NUCLEOTIDE SEQUENCE [LARGE SCALE GENOMIC DNA]</scope>
    <source>
        <strain evidence="1 2">M21/2</strain>
    </source>
</reference>
<dbReference type="EMBL" id="ABED02000028">
    <property type="protein sequence ID" value="EDP21066.1"/>
    <property type="molecule type" value="Genomic_DNA"/>
</dbReference>
<dbReference type="HOGENOM" id="CLU_3135897_0_0_9"/>
<organism evidence="1 2">
    <name type="scientific">Faecalibacterium prausnitzii M21/2</name>
    <dbReference type="NCBI Taxonomy" id="411485"/>
    <lineage>
        <taxon>Bacteria</taxon>
        <taxon>Bacillati</taxon>
        <taxon>Bacillota</taxon>
        <taxon>Clostridia</taxon>
        <taxon>Eubacteriales</taxon>
        <taxon>Oscillospiraceae</taxon>
        <taxon>Faecalibacterium</taxon>
    </lineage>
</organism>
<proteinExistence type="predicted"/>
<evidence type="ECO:0000313" key="1">
    <source>
        <dbReference type="EMBL" id="EDP21066.1"/>
    </source>
</evidence>